<keyword evidence="3" id="KW-0378">Hydrolase</keyword>
<keyword evidence="3" id="KW-0269">Exonuclease</keyword>
<sequence length="157" mass="17724">MSRQNLVALTVTTLLGVAIGGFVLWKGIQRRRRSKTSPVTQQPQQKVLGSGELPPPEDDQLRSSAPRSSWEERILKAKVVTVSQEAEWDQIEPLLRSELQDFLVLGIDCEWKRPLDANPVMTKKRIPDSVAVTKALTPQLLRVFLYMSNVDGFKEDL</sequence>
<gene>
    <name evidence="3" type="primary">EXD2_1</name>
    <name evidence="3" type="ORF">P7K49_018244</name>
</gene>
<feature type="region of interest" description="Disordered" evidence="1">
    <location>
        <begin position="34"/>
        <end position="68"/>
    </location>
</feature>
<evidence type="ECO:0000256" key="1">
    <source>
        <dbReference type="SAM" id="MobiDB-lite"/>
    </source>
</evidence>
<accession>A0ABQ9V4V3</accession>
<feature type="transmembrane region" description="Helical" evidence="2">
    <location>
        <begin position="6"/>
        <end position="25"/>
    </location>
</feature>
<keyword evidence="2" id="KW-1133">Transmembrane helix</keyword>
<keyword evidence="2" id="KW-0812">Transmembrane</keyword>
<name>A0ABQ9V4V3_SAGOE</name>
<evidence type="ECO:0000256" key="2">
    <source>
        <dbReference type="SAM" id="Phobius"/>
    </source>
</evidence>
<dbReference type="GO" id="GO:0004527">
    <property type="term" value="F:exonuclease activity"/>
    <property type="evidence" value="ECO:0007669"/>
    <property type="project" value="UniProtKB-KW"/>
</dbReference>
<protein>
    <submittedName>
        <fullName evidence="3">Exonuclease 3'-5' domain-containing protein 2</fullName>
    </submittedName>
</protein>
<reference evidence="3 4" key="1">
    <citation type="submission" date="2023-05" db="EMBL/GenBank/DDBJ databases">
        <title>B98-5 Cell Line De Novo Hybrid Assembly: An Optical Mapping Approach.</title>
        <authorList>
            <person name="Kananen K."/>
            <person name="Auerbach J.A."/>
            <person name="Kautto E."/>
            <person name="Blachly J.S."/>
        </authorList>
    </citation>
    <scope>NUCLEOTIDE SEQUENCE [LARGE SCALE GENOMIC DNA]</scope>
    <source>
        <strain evidence="3">B95-8</strain>
        <tissue evidence="3">Cell line</tissue>
    </source>
</reference>
<proteinExistence type="predicted"/>
<feature type="compositionally biased region" description="Polar residues" evidence="1">
    <location>
        <begin position="36"/>
        <end position="47"/>
    </location>
</feature>
<dbReference type="EMBL" id="JASSZA010000008">
    <property type="protein sequence ID" value="KAK2104388.1"/>
    <property type="molecule type" value="Genomic_DNA"/>
</dbReference>
<organism evidence="3 4">
    <name type="scientific">Saguinus oedipus</name>
    <name type="common">Cotton-top tamarin</name>
    <name type="synonym">Oedipomidas oedipus</name>
    <dbReference type="NCBI Taxonomy" id="9490"/>
    <lineage>
        <taxon>Eukaryota</taxon>
        <taxon>Metazoa</taxon>
        <taxon>Chordata</taxon>
        <taxon>Craniata</taxon>
        <taxon>Vertebrata</taxon>
        <taxon>Euteleostomi</taxon>
        <taxon>Mammalia</taxon>
        <taxon>Eutheria</taxon>
        <taxon>Euarchontoglires</taxon>
        <taxon>Primates</taxon>
        <taxon>Haplorrhini</taxon>
        <taxon>Platyrrhini</taxon>
        <taxon>Cebidae</taxon>
        <taxon>Callitrichinae</taxon>
        <taxon>Saguinus</taxon>
    </lineage>
</organism>
<dbReference type="Proteomes" id="UP001266305">
    <property type="component" value="Unassembled WGS sequence"/>
</dbReference>
<comment type="caution">
    <text evidence="3">The sequence shown here is derived from an EMBL/GenBank/DDBJ whole genome shotgun (WGS) entry which is preliminary data.</text>
</comment>
<evidence type="ECO:0000313" key="3">
    <source>
        <dbReference type="EMBL" id="KAK2104388.1"/>
    </source>
</evidence>
<evidence type="ECO:0000313" key="4">
    <source>
        <dbReference type="Proteomes" id="UP001266305"/>
    </source>
</evidence>
<keyword evidence="2" id="KW-0472">Membrane</keyword>
<keyword evidence="4" id="KW-1185">Reference proteome</keyword>
<keyword evidence="3" id="KW-0540">Nuclease</keyword>